<dbReference type="PROSITE" id="PS51819">
    <property type="entry name" value="VOC"/>
    <property type="match status" value="1"/>
</dbReference>
<dbReference type="CDD" id="cd07247">
    <property type="entry name" value="SgaA_N_like"/>
    <property type="match status" value="1"/>
</dbReference>
<accession>A0ABW3ITQ7</accession>
<name>A0ABW3ITQ7_9RHOB</name>
<keyword evidence="3" id="KW-1185">Reference proteome</keyword>
<dbReference type="Proteomes" id="UP001597108">
    <property type="component" value="Unassembled WGS sequence"/>
</dbReference>
<gene>
    <name evidence="2" type="ORF">ACFQ2S_14010</name>
</gene>
<dbReference type="SUPFAM" id="SSF54593">
    <property type="entry name" value="Glyoxalase/Bleomycin resistance protein/Dihydroxybiphenyl dioxygenase"/>
    <property type="match status" value="1"/>
</dbReference>
<evidence type="ECO:0000313" key="3">
    <source>
        <dbReference type="Proteomes" id="UP001597108"/>
    </source>
</evidence>
<dbReference type="InterPro" id="IPR037523">
    <property type="entry name" value="VOC_core"/>
</dbReference>
<protein>
    <submittedName>
        <fullName evidence="2">VOC family protein</fullName>
    </submittedName>
</protein>
<feature type="domain" description="VOC" evidence="1">
    <location>
        <begin position="8"/>
        <end position="124"/>
    </location>
</feature>
<dbReference type="PANTHER" id="PTHR33993:SF2">
    <property type="entry name" value="VOC DOMAIN-CONTAINING PROTEIN"/>
    <property type="match status" value="1"/>
</dbReference>
<sequence>MNDTPKNATVWIEIPVTDMDKAMQFYEAVTGLALKRDDTGPNPMAIFQVEDPALGVAGHLYPGTPARNGEGPTIHLSVAGSVEEAMERVRAAGGAVVSPAIEIPPGRFAYCMDLDGNSIGVFEARG</sequence>
<organism evidence="2 3">
    <name type="scientific">Tropicimonas aquimaris</name>
    <dbReference type="NCBI Taxonomy" id="914152"/>
    <lineage>
        <taxon>Bacteria</taxon>
        <taxon>Pseudomonadati</taxon>
        <taxon>Pseudomonadota</taxon>
        <taxon>Alphaproteobacteria</taxon>
        <taxon>Rhodobacterales</taxon>
        <taxon>Roseobacteraceae</taxon>
        <taxon>Tropicimonas</taxon>
    </lineage>
</organism>
<comment type="caution">
    <text evidence="2">The sequence shown here is derived from an EMBL/GenBank/DDBJ whole genome shotgun (WGS) entry which is preliminary data.</text>
</comment>
<dbReference type="InterPro" id="IPR029068">
    <property type="entry name" value="Glyas_Bleomycin-R_OHBP_Dase"/>
</dbReference>
<dbReference type="PANTHER" id="PTHR33993">
    <property type="entry name" value="GLYOXALASE-RELATED"/>
    <property type="match status" value="1"/>
</dbReference>
<reference evidence="3" key="1">
    <citation type="journal article" date="2019" name="Int. J. Syst. Evol. Microbiol.">
        <title>The Global Catalogue of Microorganisms (GCM) 10K type strain sequencing project: providing services to taxonomists for standard genome sequencing and annotation.</title>
        <authorList>
            <consortium name="The Broad Institute Genomics Platform"/>
            <consortium name="The Broad Institute Genome Sequencing Center for Infectious Disease"/>
            <person name="Wu L."/>
            <person name="Ma J."/>
        </authorList>
    </citation>
    <scope>NUCLEOTIDE SEQUENCE [LARGE SCALE GENOMIC DNA]</scope>
    <source>
        <strain evidence="3">CCUG 60524</strain>
    </source>
</reference>
<dbReference type="Gene3D" id="3.10.180.10">
    <property type="entry name" value="2,3-Dihydroxybiphenyl 1,2-Dioxygenase, domain 1"/>
    <property type="match status" value="1"/>
</dbReference>
<evidence type="ECO:0000259" key="1">
    <source>
        <dbReference type="PROSITE" id="PS51819"/>
    </source>
</evidence>
<dbReference type="InterPro" id="IPR004360">
    <property type="entry name" value="Glyas_Fos-R_dOase_dom"/>
</dbReference>
<proteinExistence type="predicted"/>
<evidence type="ECO:0000313" key="2">
    <source>
        <dbReference type="EMBL" id="MFD0980763.1"/>
    </source>
</evidence>
<dbReference type="InterPro" id="IPR052164">
    <property type="entry name" value="Anthracycline_SecMetBiosynth"/>
</dbReference>
<dbReference type="RefSeq" id="WP_386075339.1">
    <property type="nucleotide sequence ID" value="NZ_JBHTJT010000030.1"/>
</dbReference>
<dbReference type="EMBL" id="JBHTJT010000030">
    <property type="protein sequence ID" value="MFD0980763.1"/>
    <property type="molecule type" value="Genomic_DNA"/>
</dbReference>
<dbReference type="Pfam" id="PF00903">
    <property type="entry name" value="Glyoxalase"/>
    <property type="match status" value="1"/>
</dbReference>